<dbReference type="EMBL" id="MU853995">
    <property type="protein sequence ID" value="KAK3934383.1"/>
    <property type="molecule type" value="Genomic_DNA"/>
</dbReference>
<feature type="domain" description="PCI" evidence="3">
    <location>
        <begin position="75"/>
        <end position="251"/>
    </location>
</feature>
<dbReference type="GO" id="GO:0043161">
    <property type="term" value="P:proteasome-mediated ubiquitin-dependent protein catabolic process"/>
    <property type="evidence" value="ECO:0007669"/>
    <property type="project" value="TreeGrafter"/>
</dbReference>
<dbReference type="GO" id="GO:0005829">
    <property type="term" value="C:cytosol"/>
    <property type="evidence" value="ECO:0007669"/>
    <property type="project" value="TreeGrafter"/>
</dbReference>
<comment type="caution">
    <text evidence="4">The sequence shown here is derived from an EMBL/GenBank/DDBJ whole genome shotgun (WGS) entry which is preliminary data.</text>
</comment>
<dbReference type="InterPro" id="IPR006746">
    <property type="entry name" value="26S_Psome_Rpn12"/>
</dbReference>
<evidence type="ECO:0000313" key="5">
    <source>
        <dbReference type="Proteomes" id="UP001303473"/>
    </source>
</evidence>
<dbReference type="GO" id="GO:0008541">
    <property type="term" value="C:proteasome regulatory particle, lid subcomplex"/>
    <property type="evidence" value="ECO:0007669"/>
    <property type="project" value="TreeGrafter"/>
</dbReference>
<dbReference type="Proteomes" id="UP001303473">
    <property type="component" value="Unassembled WGS sequence"/>
</dbReference>
<evidence type="ECO:0000259" key="3">
    <source>
        <dbReference type="PROSITE" id="PS50250"/>
    </source>
</evidence>
<evidence type="ECO:0000313" key="4">
    <source>
        <dbReference type="EMBL" id="KAK3934383.1"/>
    </source>
</evidence>
<name>A0AAN6RZC2_9PEZI</name>
<evidence type="ECO:0000256" key="2">
    <source>
        <dbReference type="ARBA" id="ARBA00022942"/>
    </source>
</evidence>
<dbReference type="InterPro" id="IPR033464">
    <property type="entry name" value="CSN8_PSD8_EIF3K"/>
</dbReference>
<dbReference type="InterPro" id="IPR000717">
    <property type="entry name" value="PCI_dom"/>
</dbReference>
<dbReference type="PANTHER" id="PTHR12387">
    <property type="entry name" value="26S PROTEASOME NON-ATPASE REGULATORY SUBUNIT 8"/>
    <property type="match status" value="1"/>
</dbReference>
<gene>
    <name evidence="4" type="ORF">QBC46DRAFT_80881</name>
</gene>
<dbReference type="Pfam" id="PF10075">
    <property type="entry name" value="CSN8_PSD8_EIF3K"/>
    <property type="match status" value="1"/>
</dbReference>
<organism evidence="4 5">
    <name type="scientific">Diplogelasinospora grovesii</name>
    <dbReference type="NCBI Taxonomy" id="303347"/>
    <lineage>
        <taxon>Eukaryota</taxon>
        <taxon>Fungi</taxon>
        <taxon>Dikarya</taxon>
        <taxon>Ascomycota</taxon>
        <taxon>Pezizomycotina</taxon>
        <taxon>Sordariomycetes</taxon>
        <taxon>Sordariomycetidae</taxon>
        <taxon>Sordariales</taxon>
        <taxon>Diplogelasinosporaceae</taxon>
        <taxon>Diplogelasinospora</taxon>
    </lineage>
</organism>
<comment type="similarity">
    <text evidence="1">Belongs to the proteasome subunit S14 family.</text>
</comment>
<reference evidence="5" key="1">
    <citation type="journal article" date="2023" name="Mol. Phylogenet. Evol.">
        <title>Genome-scale phylogeny and comparative genomics of the fungal order Sordariales.</title>
        <authorList>
            <person name="Hensen N."/>
            <person name="Bonometti L."/>
            <person name="Westerberg I."/>
            <person name="Brannstrom I.O."/>
            <person name="Guillou S."/>
            <person name="Cros-Aarteil S."/>
            <person name="Calhoun S."/>
            <person name="Haridas S."/>
            <person name="Kuo A."/>
            <person name="Mondo S."/>
            <person name="Pangilinan J."/>
            <person name="Riley R."/>
            <person name="LaButti K."/>
            <person name="Andreopoulos B."/>
            <person name="Lipzen A."/>
            <person name="Chen C."/>
            <person name="Yan M."/>
            <person name="Daum C."/>
            <person name="Ng V."/>
            <person name="Clum A."/>
            <person name="Steindorff A."/>
            <person name="Ohm R.A."/>
            <person name="Martin F."/>
            <person name="Silar P."/>
            <person name="Natvig D.O."/>
            <person name="Lalanne C."/>
            <person name="Gautier V."/>
            <person name="Ament-Velasquez S.L."/>
            <person name="Kruys A."/>
            <person name="Hutchinson M.I."/>
            <person name="Powell A.J."/>
            <person name="Barry K."/>
            <person name="Miller A.N."/>
            <person name="Grigoriev I.V."/>
            <person name="Debuchy R."/>
            <person name="Gladieux P."/>
            <person name="Hiltunen Thoren M."/>
            <person name="Johannesson H."/>
        </authorList>
    </citation>
    <scope>NUCLEOTIDE SEQUENCE [LARGE SCALE GENOMIC DNA]</scope>
    <source>
        <strain evidence="5">CBS 340.73</strain>
    </source>
</reference>
<accession>A0AAN6RZC2</accession>
<dbReference type="PANTHER" id="PTHR12387:SF0">
    <property type="entry name" value="26S PROTEASOME NON-ATPASE REGULATORY SUBUNIT 8"/>
    <property type="match status" value="1"/>
</dbReference>
<dbReference type="AlphaFoldDB" id="A0AAN6RZC2"/>
<keyword evidence="2 4" id="KW-0647">Proteasome</keyword>
<protein>
    <submittedName>
        <fullName evidence="4">26S proteasome regulatory subunit rpn12</fullName>
    </submittedName>
</protein>
<dbReference type="Gene3D" id="1.25.40.990">
    <property type="match status" value="1"/>
</dbReference>
<dbReference type="PROSITE" id="PS50250">
    <property type="entry name" value="PCI"/>
    <property type="match status" value="1"/>
</dbReference>
<sequence>MAERQLTQVLTQLKSSASTLSYSDASSLLSKAKLLLLQLNALTPTATQNPQLLVLARETYEQGALASIRAKNSEAFTRYVSQLSGFYELPADILPPNPQERNKVTGLYLLLLLTLGRYDEFHSELEALHVRQGVDVEGDKYLGYPIKLERWLMEGSYDRVWKAMKKGEVPCEEYSVFSEVLTGQIRTEIARSSERAYPSLPLSSTKSLLFLDSEGAVVEFARSRGWLVKDGQIIFPSTIAAEGAEGEEAQGEDDKQEMSQMVIENALGYARTLETIV</sequence>
<keyword evidence="5" id="KW-1185">Reference proteome</keyword>
<evidence type="ECO:0000256" key="1">
    <source>
        <dbReference type="ARBA" id="ARBA00009627"/>
    </source>
</evidence>
<proteinExistence type="inferred from homology"/>
<dbReference type="GO" id="GO:0005634">
    <property type="term" value="C:nucleus"/>
    <property type="evidence" value="ECO:0007669"/>
    <property type="project" value="TreeGrafter"/>
</dbReference>
<dbReference type="FunFam" id="1.25.40.990:FF:000001">
    <property type="entry name" value="26S proteasome non-ATPase regulatory subunit"/>
    <property type="match status" value="1"/>
</dbReference>